<protein>
    <submittedName>
        <fullName evidence="1">Uncharacterized protein</fullName>
    </submittedName>
</protein>
<name>A0ABY7LXU8_9BACT</name>
<dbReference type="RefSeq" id="WP_269562267.1">
    <property type="nucleotide sequence ID" value="NZ_CP114769.1"/>
</dbReference>
<evidence type="ECO:0000313" key="2">
    <source>
        <dbReference type="Proteomes" id="UP001211005"/>
    </source>
</evidence>
<keyword evidence="1" id="KW-0614">Plasmid</keyword>
<dbReference type="EMBL" id="CP114769">
    <property type="protein sequence ID" value="WBA44242.1"/>
    <property type="molecule type" value="Genomic_DNA"/>
</dbReference>
<dbReference type="Proteomes" id="UP001211005">
    <property type="component" value="Plasmid unnamed2"/>
</dbReference>
<sequence length="157" mass="16876">MEELAESAFSASLMRLIADTKVVAVKAGPGTGSIFTLHLRPAAGQVRYLMVYCAWKLLRAGRVACTWQDPEAYLVATLSAHEGETVESARVASGGDVELTLQSGAAIKLFVDSVTQDMPLDEYSSCDYFLQGAEGIFSCIRGGFYKEEAKPVGQQSV</sequence>
<gene>
    <name evidence="1" type="ORF">O3303_21440</name>
</gene>
<reference evidence="1 2" key="1">
    <citation type="submission" date="2022-12" db="EMBL/GenBank/DDBJ databases">
        <title>Hymenobacter canadensis sp. nov. isolated from lake water of the Cambridge Bay, Canada.</title>
        <authorList>
            <person name="Kim W.H."/>
            <person name="Lee Y.M."/>
        </authorList>
    </citation>
    <scope>NUCLEOTIDE SEQUENCE [LARGE SCALE GENOMIC DNA]</scope>
    <source>
        <strain evidence="1 2">PAMC 29467</strain>
        <plasmid evidence="1 2">unnamed2</plasmid>
    </source>
</reference>
<organism evidence="1 2">
    <name type="scientific">Hymenobacter canadensis</name>
    <dbReference type="NCBI Taxonomy" id="2999067"/>
    <lineage>
        <taxon>Bacteria</taxon>
        <taxon>Pseudomonadati</taxon>
        <taxon>Bacteroidota</taxon>
        <taxon>Cytophagia</taxon>
        <taxon>Cytophagales</taxon>
        <taxon>Hymenobacteraceae</taxon>
        <taxon>Hymenobacter</taxon>
    </lineage>
</organism>
<geneLocation type="plasmid" evidence="1 2">
    <name>unnamed2</name>
</geneLocation>
<evidence type="ECO:0000313" key="1">
    <source>
        <dbReference type="EMBL" id="WBA44242.1"/>
    </source>
</evidence>
<keyword evidence="2" id="KW-1185">Reference proteome</keyword>
<accession>A0ABY7LXU8</accession>
<proteinExistence type="predicted"/>